<dbReference type="Proteomes" id="UP000198305">
    <property type="component" value="Unassembled WGS sequence"/>
</dbReference>
<keyword evidence="3" id="KW-1185">Reference proteome</keyword>
<evidence type="ECO:0008006" key="4">
    <source>
        <dbReference type="Google" id="ProtNLM"/>
    </source>
</evidence>
<organism evidence="2 3">
    <name type="scientific">Methylobacillus rhizosphaerae</name>
    <dbReference type="NCBI Taxonomy" id="551994"/>
    <lineage>
        <taxon>Bacteria</taxon>
        <taxon>Pseudomonadati</taxon>
        <taxon>Pseudomonadota</taxon>
        <taxon>Betaproteobacteria</taxon>
        <taxon>Nitrosomonadales</taxon>
        <taxon>Methylophilaceae</taxon>
        <taxon>Methylobacillus</taxon>
    </lineage>
</organism>
<accession>A0A238YDW3</accession>
<evidence type="ECO:0000313" key="2">
    <source>
        <dbReference type="EMBL" id="SNR68941.1"/>
    </source>
</evidence>
<name>A0A238YDW3_9PROT</name>
<gene>
    <name evidence="2" type="ORF">SAMN05192560_0497</name>
</gene>
<feature type="signal peptide" evidence="1">
    <location>
        <begin position="1"/>
        <end position="19"/>
    </location>
</feature>
<dbReference type="EMBL" id="FZOA01000002">
    <property type="protein sequence ID" value="SNR68941.1"/>
    <property type="molecule type" value="Genomic_DNA"/>
</dbReference>
<sequence>MRYGFLLVCLGMYLNAAQAAEKVSPRVTLQYIAPEKFTDISRTHDGPPDSRYLDQLQQYFVKKAATYLAPGQQLKVDVSDIDMAGGFEPWVMPLNPDLRIVRDIYPPRITLHYELRDAQGMVLKQGEARLSNLTYLFNARPDATDAMRHEKALLDDWLRKLFSGKQQNGEEI</sequence>
<dbReference type="InterPro" id="IPR021557">
    <property type="entry name" value="DUF3016"/>
</dbReference>
<dbReference type="AlphaFoldDB" id="A0A238YDW3"/>
<keyword evidence="1" id="KW-0732">Signal</keyword>
<dbReference type="RefSeq" id="WP_089374658.1">
    <property type="nucleotide sequence ID" value="NZ_FZOA01000002.1"/>
</dbReference>
<proteinExistence type="predicted"/>
<protein>
    <recommendedName>
        <fullName evidence="4">DUF3016 domain-containing protein</fullName>
    </recommendedName>
</protein>
<dbReference type="OrthoDB" id="195620at2"/>
<feature type="chain" id="PRO_5012805504" description="DUF3016 domain-containing protein" evidence="1">
    <location>
        <begin position="20"/>
        <end position="172"/>
    </location>
</feature>
<reference evidence="3" key="1">
    <citation type="submission" date="2017-06" db="EMBL/GenBank/DDBJ databases">
        <authorList>
            <person name="Varghese N."/>
            <person name="Submissions S."/>
        </authorList>
    </citation>
    <scope>NUCLEOTIDE SEQUENCE [LARGE SCALE GENOMIC DNA]</scope>
    <source>
        <strain evidence="3">Ca-68</strain>
    </source>
</reference>
<dbReference type="Pfam" id="PF11454">
    <property type="entry name" value="DUF3016"/>
    <property type="match status" value="1"/>
</dbReference>
<evidence type="ECO:0000313" key="3">
    <source>
        <dbReference type="Proteomes" id="UP000198305"/>
    </source>
</evidence>
<evidence type="ECO:0000256" key="1">
    <source>
        <dbReference type="SAM" id="SignalP"/>
    </source>
</evidence>